<feature type="domain" description="Nucleoside transporter/FeoB GTPase Gate" evidence="2">
    <location>
        <begin position="47"/>
        <end position="146"/>
    </location>
</feature>
<dbReference type="GO" id="GO:0005886">
    <property type="term" value="C:plasma membrane"/>
    <property type="evidence" value="ECO:0007669"/>
    <property type="project" value="TreeGrafter"/>
</dbReference>
<dbReference type="EMBL" id="JALBUF010000008">
    <property type="protein sequence ID" value="MCI0184080.1"/>
    <property type="molecule type" value="Genomic_DNA"/>
</dbReference>
<proteinExistence type="predicted"/>
<dbReference type="InterPro" id="IPR052549">
    <property type="entry name" value="SpmB"/>
</dbReference>
<evidence type="ECO:0000256" key="1">
    <source>
        <dbReference type="SAM" id="Phobius"/>
    </source>
</evidence>
<organism evidence="3 4">
    <name type="scientific">Sulfoacidibacillus ferrooxidans</name>
    <dbReference type="NCBI Taxonomy" id="2005001"/>
    <lineage>
        <taxon>Bacteria</taxon>
        <taxon>Bacillati</taxon>
        <taxon>Bacillota</taxon>
        <taxon>Bacilli</taxon>
        <taxon>Bacillales</taxon>
        <taxon>Alicyclobacillaceae</taxon>
        <taxon>Sulfoacidibacillus</taxon>
    </lineage>
</organism>
<dbReference type="RefSeq" id="WP_241715303.1">
    <property type="nucleotide sequence ID" value="NZ_JALBUF010000008.1"/>
</dbReference>
<dbReference type="Proteomes" id="UP001139263">
    <property type="component" value="Unassembled WGS sequence"/>
</dbReference>
<protein>
    <submittedName>
        <fullName evidence="3">Spore maturation protein B</fullName>
    </submittedName>
</protein>
<accession>A0A9X1VAB1</accession>
<keyword evidence="4" id="KW-1185">Reference proteome</keyword>
<dbReference type="AlphaFoldDB" id="A0A9X1VAB1"/>
<dbReference type="Pfam" id="PF07670">
    <property type="entry name" value="Gate"/>
    <property type="match status" value="1"/>
</dbReference>
<evidence type="ECO:0000313" key="4">
    <source>
        <dbReference type="Proteomes" id="UP001139263"/>
    </source>
</evidence>
<evidence type="ECO:0000259" key="2">
    <source>
        <dbReference type="Pfam" id="PF07670"/>
    </source>
</evidence>
<name>A0A9X1VAB1_9BACL</name>
<dbReference type="PANTHER" id="PTHR35793:SF2">
    <property type="entry name" value="INNER MEMBRANE PROTEIN YJIG"/>
    <property type="match status" value="1"/>
</dbReference>
<keyword evidence="1" id="KW-0812">Transmembrane</keyword>
<feature type="transmembrane region" description="Helical" evidence="1">
    <location>
        <begin position="41"/>
        <end position="62"/>
    </location>
</feature>
<keyword evidence="1" id="KW-1133">Transmembrane helix</keyword>
<gene>
    <name evidence="3" type="primary">spmB</name>
    <name evidence="3" type="ORF">MM817_02375</name>
</gene>
<sequence>MSVFATISAFALPMTIAAILIAGIVHKVPLYESFTEGAKEGFTTSVSLIPHLVAMMVAVSVFRASGALQLFIQALSPLLHIIHFPAELVPLALLRPISGSGSLALVTDLFKHAGTDSFLGRVASTMQGSTDTTLYVLTVYYGSVGIRKPRYSVKVGLLSDLVSVFASIWAVSMMFGK</sequence>
<keyword evidence="1" id="KW-0472">Membrane</keyword>
<dbReference type="PANTHER" id="PTHR35793">
    <property type="entry name" value="INNER MEMBRANE PROTEIN YJIG"/>
    <property type="match status" value="1"/>
</dbReference>
<feature type="transmembrane region" description="Helical" evidence="1">
    <location>
        <begin position="155"/>
        <end position="175"/>
    </location>
</feature>
<comment type="caution">
    <text evidence="3">The sequence shown here is derived from an EMBL/GenBank/DDBJ whole genome shotgun (WGS) entry which is preliminary data.</text>
</comment>
<reference evidence="3" key="1">
    <citation type="submission" date="2022-03" db="EMBL/GenBank/DDBJ databases">
        <title>Draft Genome Sequence of Firmicute Strain S0AB, a Heterotrophic Iron/Sulfur-Oxidizing Extreme Acidophile.</title>
        <authorList>
            <person name="Vergara E."/>
            <person name="Pakostova E."/>
            <person name="Johnson D.B."/>
            <person name="Holmes D.S."/>
        </authorList>
    </citation>
    <scope>NUCLEOTIDE SEQUENCE</scope>
    <source>
        <strain evidence="3">S0AB</strain>
    </source>
</reference>
<evidence type="ECO:0000313" key="3">
    <source>
        <dbReference type="EMBL" id="MCI0184080.1"/>
    </source>
</evidence>
<dbReference type="InterPro" id="IPR011642">
    <property type="entry name" value="Gate_dom"/>
</dbReference>